<name>A0ABT9U4L8_PAEHA</name>
<comment type="caution">
    <text evidence="4">The sequence shown here is derived from an EMBL/GenBank/DDBJ whole genome shotgun (WGS) entry which is preliminary data.</text>
</comment>
<evidence type="ECO:0000313" key="5">
    <source>
        <dbReference type="Proteomes" id="UP001229346"/>
    </source>
</evidence>
<gene>
    <name evidence="4" type="ORF">J2T15_003969</name>
</gene>
<comment type="similarity">
    <text evidence="1">Belongs to the glycosyl hydrolase 13 family.</text>
</comment>
<dbReference type="GO" id="GO:0016798">
    <property type="term" value="F:hydrolase activity, acting on glycosyl bonds"/>
    <property type="evidence" value="ECO:0007669"/>
    <property type="project" value="UniProtKB-KW"/>
</dbReference>
<feature type="domain" description="Alpha-amylase SusG-like C-terminal" evidence="3">
    <location>
        <begin position="16"/>
        <end position="78"/>
    </location>
</feature>
<dbReference type="Gene3D" id="2.60.40.1180">
    <property type="entry name" value="Golgi alpha-mannosidase II"/>
    <property type="match status" value="1"/>
</dbReference>
<reference evidence="4 5" key="1">
    <citation type="submission" date="2023-07" db="EMBL/GenBank/DDBJ databases">
        <title>Sorghum-associated microbial communities from plants grown in Nebraska, USA.</title>
        <authorList>
            <person name="Schachtman D."/>
        </authorList>
    </citation>
    <scope>NUCLEOTIDE SEQUENCE [LARGE SCALE GENOMIC DNA]</scope>
    <source>
        <strain evidence="4 5">CC482</strain>
    </source>
</reference>
<dbReference type="Proteomes" id="UP001229346">
    <property type="component" value="Unassembled WGS sequence"/>
</dbReference>
<organism evidence="4 5">
    <name type="scientific">Paenibacillus harenae</name>
    <dbReference type="NCBI Taxonomy" id="306543"/>
    <lineage>
        <taxon>Bacteria</taxon>
        <taxon>Bacillati</taxon>
        <taxon>Bacillota</taxon>
        <taxon>Bacilli</taxon>
        <taxon>Bacillales</taxon>
        <taxon>Paenibacillaceae</taxon>
        <taxon>Paenibacillus</taxon>
    </lineage>
</organism>
<accession>A0ABT9U4L8</accession>
<proteinExistence type="inferred from homology"/>
<sequence>MIYGQFETYLDQHEQIYAYTRTLGEESWLVLLNISEQPATCNIADCGAEKLGDIVIGNNADRTNKETIIEMLPYEAIVYRVLKRGL</sequence>
<dbReference type="EMBL" id="JAUSSU010000008">
    <property type="protein sequence ID" value="MDQ0114513.1"/>
    <property type="molecule type" value="Genomic_DNA"/>
</dbReference>
<evidence type="ECO:0000313" key="4">
    <source>
        <dbReference type="EMBL" id="MDQ0114513.1"/>
    </source>
</evidence>
<evidence type="ECO:0000259" key="3">
    <source>
        <dbReference type="Pfam" id="PF23915"/>
    </source>
</evidence>
<evidence type="ECO:0000256" key="1">
    <source>
        <dbReference type="ARBA" id="ARBA00008061"/>
    </source>
</evidence>
<keyword evidence="2 4" id="KW-0326">Glycosidase</keyword>
<dbReference type="SUPFAM" id="SSF51011">
    <property type="entry name" value="Glycosyl hydrolase domain"/>
    <property type="match status" value="1"/>
</dbReference>
<dbReference type="Pfam" id="PF23915">
    <property type="entry name" value="SusG_C"/>
    <property type="match status" value="1"/>
</dbReference>
<dbReference type="InterPro" id="IPR013780">
    <property type="entry name" value="Glyco_hydro_b"/>
</dbReference>
<protein>
    <submittedName>
        <fullName evidence="4">Glycosidase</fullName>
    </submittedName>
</protein>
<evidence type="ECO:0000256" key="2">
    <source>
        <dbReference type="ARBA" id="ARBA00023295"/>
    </source>
</evidence>
<keyword evidence="2 4" id="KW-0378">Hydrolase</keyword>
<dbReference type="InterPro" id="IPR056300">
    <property type="entry name" value="SusG-like_C"/>
</dbReference>
<keyword evidence="5" id="KW-1185">Reference proteome</keyword>